<evidence type="ECO:0000313" key="2">
    <source>
        <dbReference type="Proteomes" id="UP000805649"/>
    </source>
</evidence>
<gene>
    <name evidence="1" type="ORF">CTRU02_211041</name>
</gene>
<dbReference type="EMBL" id="VUJX02000007">
    <property type="protein sequence ID" value="KAL0934242.1"/>
    <property type="molecule type" value="Genomic_DNA"/>
</dbReference>
<keyword evidence="2" id="KW-1185">Reference proteome</keyword>
<protein>
    <submittedName>
        <fullName evidence="1">Uncharacterized protein</fullName>
    </submittedName>
</protein>
<sequence length="406" mass="44903">MSHSRRPSPVPPSPSANYTPEKPRLRKRLQKKLPSLRRPAPIDSSASNKLSTAVGLVAQHAGTVGQPSLHLSPDLSDAKWHEYLHNNNNNNNNGKTKAEDLSNRPEALADQPALSSPPELIPEFSHLAVSSSYPRPSFESSMSSPTSSISTRSSMRRRAKTPVYTIGQLESTPCVIKPVTVDRSSVDLIAQQYQALIESQDASSIHVDEQSDLLPSQQTLYTRPPSTHSHCGSDELPTELRPSTYQPPPQQRANSANHSPASDDGTLVAFDEEAIYFKPLSFSSEPPTPPPRSRARVERNAEPPPTDHNLSLQICTDLLTRELSTAMLERPHGSGEDISSLQIWVMIEAYERLRDLVRENEGAHNLEPIFETWLAALYSLHNKLTNDANSHESHYDVACLNSEDLD</sequence>
<accession>A0ACC3YQW0</accession>
<evidence type="ECO:0000313" key="1">
    <source>
        <dbReference type="EMBL" id="KAL0934242.1"/>
    </source>
</evidence>
<proteinExistence type="predicted"/>
<organism evidence="1 2">
    <name type="scientific">Colletotrichum truncatum</name>
    <name type="common">Anthracnose fungus</name>
    <name type="synonym">Colletotrichum capsici</name>
    <dbReference type="NCBI Taxonomy" id="5467"/>
    <lineage>
        <taxon>Eukaryota</taxon>
        <taxon>Fungi</taxon>
        <taxon>Dikarya</taxon>
        <taxon>Ascomycota</taxon>
        <taxon>Pezizomycotina</taxon>
        <taxon>Sordariomycetes</taxon>
        <taxon>Hypocreomycetidae</taxon>
        <taxon>Glomerellales</taxon>
        <taxon>Glomerellaceae</taxon>
        <taxon>Colletotrichum</taxon>
        <taxon>Colletotrichum truncatum species complex</taxon>
    </lineage>
</organism>
<reference evidence="1 2" key="1">
    <citation type="journal article" date="2020" name="Phytopathology">
        <title>Genome Sequence Resources of Colletotrichum truncatum, C. plurivorum, C. musicola, and C. sojae: Four Species Pathogenic to Soybean (Glycine max).</title>
        <authorList>
            <person name="Rogerio F."/>
            <person name="Boufleur T.R."/>
            <person name="Ciampi-Guillardi M."/>
            <person name="Sukno S.A."/>
            <person name="Thon M.R."/>
            <person name="Massola Junior N.S."/>
            <person name="Baroncelli R."/>
        </authorList>
    </citation>
    <scope>NUCLEOTIDE SEQUENCE [LARGE SCALE GENOMIC DNA]</scope>
    <source>
        <strain evidence="1 2">CMES1059</strain>
    </source>
</reference>
<dbReference type="Proteomes" id="UP000805649">
    <property type="component" value="Unassembled WGS sequence"/>
</dbReference>
<comment type="caution">
    <text evidence="1">The sequence shown here is derived from an EMBL/GenBank/DDBJ whole genome shotgun (WGS) entry which is preliminary data.</text>
</comment>
<name>A0ACC3YQW0_COLTU</name>